<protein>
    <submittedName>
        <fullName evidence="2">Uncharacterized protein</fullName>
    </submittedName>
</protein>
<gene>
    <name evidence="2" type="ORF">Tco_0892964</name>
</gene>
<accession>A0ABQ5CA62</accession>
<evidence type="ECO:0000256" key="1">
    <source>
        <dbReference type="SAM" id="MobiDB-lite"/>
    </source>
</evidence>
<reference evidence="2" key="2">
    <citation type="submission" date="2022-01" db="EMBL/GenBank/DDBJ databases">
        <authorList>
            <person name="Yamashiro T."/>
            <person name="Shiraishi A."/>
            <person name="Satake H."/>
            <person name="Nakayama K."/>
        </authorList>
    </citation>
    <scope>NUCLEOTIDE SEQUENCE</scope>
</reference>
<keyword evidence="3" id="KW-1185">Reference proteome</keyword>
<organism evidence="2 3">
    <name type="scientific">Tanacetum coccineum</name>
    <dbReference type="NCBI Taxonomy" id="301880"/>
    <lineage>
        <taxon>Eukaryota</taxon>
        <taxon>Viridiplantae</taxon>
        <taxon>Streptophyta</taxon>
        <taxon>Embryophyta</taxon>
        <taxon>Tracheophyta</taxon>
        <taxon>Spermatophyta</taxon>
        <taxon>Magnoliopsida</taxon>
        <taxon>eudicotyledons</taxon>
        <taxon>Gunneridae</taxon>
        <taxon>Pentapetalae</taxon>
        <taxon>asterids</taxon>
        <taxon>campanulids</taxon>
        <taxon>Asterales</taxon>
        <taxon>Asteraceae</taxon>
        <taxon>Asteroideae</taxon>
        <taxon>Anthemideae</taxon>
        <taxon>Anthemidinae</taxon>
        <taxon>Tanacetum</taxon>
    </lineage>
</organism>
<proteinExistence type="predicted"/>
<name>A0ABQ5CA62_9ASTR</name>
<dbReference type="Proteomes" id="UP001151760">
    <property type="component" value="Unassembled WGS sequence"/>
</dbReference>
<dbReference type="EMBL" id="BQNB010014020">
    <property type="protein sequence ID" value="GJT23027.1"/>
    <property type="molecule type" value="Genomic_DNA"/>
</dbReference>
<evidence type="ECO:0000313" key="3">
    <source>
        <dbReference type="Proteomes" id="UP001151760"/>
    </source>
</evidence>
<evidence type="ECO:0000313" key="2">
    <source>
        <dbReference type="EMBL" id="GJT23027.1"/>
    </source>
</evidence>
<reference evidence="2" key="1">
    <citation type="journal article" date="2022" name="Int. J. Mol. Sci.">
        <title>Draft Genome of Tanacetum Coccineum: Genomic Comparison of Closely Related Tanacetum-Family Plants.</title>
        <authorList>
            <person name="Yamashiro T."/>
            <person name="Shiraishi A."/>
            <person name="Nakayama K."/>
            <person name="Satake H."/>
        </authorList>
    </citation>
    <scope>NUCLEOTIDE SEQUENCE</scope>
</reference>
<feature type="region of interest" description="Disordered" evidence="1">
    <location>
        <begin position="31"/>
        <end position="83"/>
    </location>
</feature>
<sequence length="83" mass="9052">MVLIRPNLNSFCPSDDLRDALSDDIWIIRTQASDEELEGPMKDQPLSADASPTALSPGYIANSDPEEDKEDPEEDPADHPADG</sequence>
<feature type="compositionally biased region" description="Acidic residues" evidence="1">
    <location>
        <begin position="64"/>
        <end position="76"/>
    </location>
</feature>
<comment type="caution">
    <text evidence="2">The sequence shown here is derived from an EMBL/GenBank/DDBJ whole genome shotgun (WGS) entry which is preliminary data.</text>
</comment>